<accession>C4WMA9</accession>
<dbReference type="PROSITE" id="PS51007">
    <property type="entry name" value="CYTC"/>
    <property type="match status" value="1"/>
</dbReference>
<gene>
    <name evidence="8" type="ORF">OINT_2000240</name>
</gene>
<comment type="caution">
    <text evidence="8">The sequence shown here is derived from an EMBL/GenBank/DDBJ whole genome shotgun (WGS) entry which is preliminary data.</text>
</comment>
<keyword evidence="3 6" id="KW-0479">Metal-binding</keyword>
<evidence type="ECO:0000256" key="3">
    <source>
        <dbReference type="ARBA" id="ARBA00022723"/>
    </source>
</evidence>
<dbReference type="AlphaFoldDB" id="C4WMA9"/>
<dbReference type="Proteomes" id="UP000004386">
    <property type="component" value="Unassembled WGS sequence"/>
</dbReference>
<dbReference type="InterPro" id="IPR036909">
    <property type="entry name" value="Cyt_c-like_dom_sf"/>
</dbReference>
<proteinExistence type="predicted"/>
<keyword evidence="4" id="KW-0249">Electron transport</keyword>
<evidence type="ECO:0000256" key="4">
    <source>
        <dbReference type="ARBA" id="ARBA00022982"/>
    </source>
</evidence>
<keyword evidence="1" id="KW-0813">Transport</keyword>
<dbReference type="Pfam" id="PF00034">
    <property type="entry name" value="Cytochrom_C"/>
    <property type="match status" value="1"/>
</dbReference>
<dbReference type="PANTHER" id="PTHR11961">
    <property type="entry name" value="CYTOCHROME C"/>
    <property type="match status" value="1"/>
</dbReference>
<keyword evidence="2 6" id="KW-0349">Heme</keyword>
<organism evidence="8 9">
    <name type="scientific">Brucella intermedia LMG 3301</name>
    <dbReference type="NCBI Taxonomy" id="641118"/>
    <lineage>
        <taxon>Bacteria</taxon>
        <taxon>Pseudomonadati</taxon>
        <taxon>Pseudomonadota</taxon>
        <taxon>Alphaproteobacteria</taxon>
        <taxon>Hyphomicrobiales</taxon>
        <taxon>Brucellaceae</taxon>
        <taxon>Brucella/Ochrobactrum group</taxon>
        <taxon>Brucella</taxon>
    </lineage>
</organism>
<dbReference type="HOGENOM" id="CLU_060944_2_1_5"/>
<dbReference type="Gene3D" id="1.10.760.10">
    <property type="entry name" value="Cytochrome c-like domain"/>
    <property type="match status" value="1"/>
</dbReference>
<dbReference type="InterPro" id="IPR002327">
    <property type="entry name" value="Cyt_c_1A/1B"/>
</dbReference>
<dbReference type="InterPro" id="IPR009056">
    <property type="entry name" value="Cyt_c-like_dom"/>
</dbReference>
<evidence type="ECO:0000256" key="2">
    <source>
        <dbReference type="ARBA" id="ARBA00022617"/>
    </source>
</evidence>
<evidence type="ECO:0000313" key="9">
    <source>
        <dbReference type="Proteomes" id="UP000004386"/>
    </source>
</evidence>
<dbReference type="EMBL" id="ACQA01000002">
    <property type="protein sequence ID" value="EEQ93107.1"/>
    <property type="molecule type" value="Genomic_DNA"/>
</dbReference>
<dbReference type="GO" id="GO:0046872">
    <property type="term" value="F:metal ion binding"/>
    <property type="evidence" value="ECO:0007669"/>
    <property type="project" value="UniProtKB-KW"/>
</dbReference>
<sequence length="152" mass="16422">MLLTSTKVEELEKHGRSSGVSSMRLSLLLVPLAFSTVLLVSTAASGEGADAAAGEKLFKRCSVCHTADADESKRGPSLKSVVGRKAASYPGYPYSDAMRKAAAEGLVWNDEELKAFLRKPQAVVKGTWMAFAGLTREKDLENMIAYLKQHSE</sequence>
<dbReference type="GO" id="GO:0009055">
    <property type="term" value="F:electron transfer activity"/>
    <property type="evidence" value="ECO:0007669"/>
    <property type="project" value="InterPro"/>
</dbReference>
<evidence type="ECO:0000256" key="6">
    <source>
        <dbReference type="PROSITE-ProRule" id="PRU00433"/>
    </source>
</evidence>
<name>C4WMA9_9HYPH</name>
<evidence type="ECO:0000256" key="5">
    <source>
        <dbReference type="ARBA" id="ARBA00023004"/>
    </source>
</evidence>
<feature type="domain" description="Cytochrome c" evidence="7">
    <location>
        <begin position="49"/>
        <end position="151"/>
    </location>
</feature>
<evidence type="ECO:0000313" key="8">
    <source>
        <dbReference type="EMBL" id="EEQ93107.1"/>
    </source>
</evidence>
<dbReference type="SUPFAM" id="SSF46626">
    <property type="entry name" value="Cytochrome c"/>
    <property type="match status" value="1"/>
</dbReference>
<protein>
    <submittedName>
        <fullName evidence="8">Cytochrome c2</fullName>
    </submittedName>
</protein>
<dbReference type="PRINTS" id="PR00604">
    <property type="entry name" value="CYTCHRMECIAB"/>
</dbReference>
<evidence type="ECO:0000259" key="7">
    <source>
        <dbReference type="PROSITE" id="PS51007"/>
    </source>
</evidence>
<keyword evidence="5 6" id="KW-0408">Iron</keyword>
<dbReference type="GO" id="GO:0020037">
    <property type="term" value="F:heme binding"/>
    <property type="evidence" value="ECO:0007669"/>
    <property type="project" value="InterPro"/>
</dbReference>
<reference evidence="8 9" key="1">
    <citation type="submission" date="2009-05" db="EMBL/GenBank/DDBJ databases">
        <authorList>
            <person name="Setubal J.C."/>
            <person name="Boyle S."/>
            <person name="Crasta O.R."/>
            <person name="Gillespie J.J."/>
            <person name="Kenyon R.W."/>
            <person name="Lu J."/>
            <person name="Mane S."/>
            <person name="Nagrani S."/>
            <person name="Shallom J.M."/>
            <person name="Shallom S."/>
            <person name="Shukla M."/>
            <person name="Snyder E.E."/>
            <person name="Sobral B.W."/>
            <person name="Wattam A.R."/>
            <person name="Will R."/>
            <person name="Williams K."/>
            <person name="Yoo H."/>
            <person name="Munk C."/>
            <person name="Tapia R."/>
            <person name="Green L."/>
            <person name="Rogers Y."/>
            <person name="Detter J.C."/>
            <person name="Bruce D."/>
            <person name="Brettin T.S."/>
            <person name="Tsolis R."/>
        </authorList>
    </citation>
    <scope>NUCLEOTIDE SEQUENCE [LARGE SCALE GENOMIC DNA]</scope>
    <source>
        <strain evidence="8 9">LMG 3301</strain>
    </source>
</reference>
<evidence type="ECO:0000256" key="1">
    <source>
        <dbReference type="ARBA" id="ARBA00022448"/>
    </source>
</evidence>